<name>A0ABZ0Z4C2_9CAUD</name>
<accession>A0ABZ0Z4C2</accession>
<organism evidence="1 2">
    <name type="scientific">phage Lak_Megaphage_Sonny</name>
    <dbReference type="NCBI Taxonomy" id="3109229"/>
    <lineage>
        <taxon>Viruses</taxon>
        <taxon>Duplodnaviria</taxon>
        <taxon>Heunggongvirae</taxon>
        <taxon>Uroviricota</taxon>
        <taxon>Caudoviricetes</taxon>
        <taxon>Caudoviricetes code 15 clade</taxon>
    </lineage>
</organism>
<dbReference type="InterPro" id="IPR011889">
    <property type="entry name" value="Liste_lipo_26"/>
</dbReference>
<dbReference type="InterPro" id="IPR005046">
    <property type="entry name" value="DUF285"/>
</dbReference>
<evidence type="ECO:0000313" key="1">
    <source>
        <dbReference type="EMBL" id="WQJ53894.1"/>
    </source>
</evidence>
<sequence>MNYIKLHESMMRNISGMLKNMLNEDIEPSIYSMNKYHDIIKLAMRHNDNEQHEDIPAFFKKLGFSESDEKDKSTKSIRRKKKDSHNIELPDDISPEMIITFAIKTGNKIPVEKKEHLQGIIGCAVQMFGLKVDLSFIDTSMITDMSELFMNSNFNGNISNWDVSHVTNMSCMFANSTFNGDISKWNVCNVIDMSAMFANSFFDGDISKWDVSEAIDMKQMFEESIFNGDISKWDVSKVRNMARMFKDSAFNGNISKWNVSNVMNFTEIFVNSDFKQNINTWKINPRAKCRNMRNTGLNLY</sequence>
<proteinExistence type="predicted"/>
<dbReference type="Pfam" id="PF03382">
    <property type="entry name" value="DUF285"/>
    <property type="match status" value="1"/>
</dbReference>
<dbReference type="Proteomes" id="UP001358193">
    <property type="component" value="Segment"/>
</dbReference>
<evidence type="ECO:0000313" key="2">
    <source>
        <dbReference type="Proteomes" id="UP001358193"/>
    </source>
</evidence>
<reference evidence="1 2" key="1">
    <citation type="submission" date="2023-11" db="EMBL/GenBank/DDBJ databases">
        <authorList>
            <person name="Cook R."/>
            <person name="Crisci M."/>
            <person name="Pye H."/>
            <person name="Adriaenssens E."/>
            <person name="Santini J."/>
        </authorList>
    </citation>
    <scope>NUCLEOTIDE SEQUENCE [LARGE SCALE GENOMIC DNA]</scope>
    <source>
        <strain evidence="1">Lak_Megaphage_Sonny</strain>
    </source>
</reference>
<keyword evidence="2" id="KW-1185">Reference proteome</keyword>
<evidence type="ECO:0008006" key="3">
    <source>
        <dbReference type="Google" id="ProtNLM"/>
    </source>
</evidence>
<dbReference type="EMBL" id="OR769223">
    <property type="protein sequence ID" value="WQJ53894.1"/>
    <property type="molecule type" value="Genomic_DNA"/>
</dbReference>
<dbReference type="NCBIfam" id="TIGR02167">
    <property type="entry name" value="Liste_lipo_26"/>
    <property type="match status" value="2"/>
</dbReference>
<protein>
    <recommendedName>
        <fullName evidence="3">BspA family leucine-rich repeat surface protein</fullName>
    </recommendedName>
</protein>